<comment type="caution">
    <text evidence="2">The sequence shown here is derived from an EMBL/GenBank/DDBJ whole genome shotgun (WGS) entry which is preliminary data.</text>
</comment>
<dbReference type="OrthoDB" id="3693965at2"/>
<name>A0A495W1Z6_9PSEU</name>
<evidence type="ECO:0000313" key="3">
    <source>
        <dbReference type="Proteomes" id="UP000282084"/>
    </source>
</evidence>
<evidence type="ECO:0000313" key="2">
    <source>
        <dbReference type="EMBL" id="RKT54733.1"/>
    </source>
</evidence>
<sequence length="175" mass="19006">MRKIISSVVAVIALVLGAGLVSAGPASAAADNITAFHGFSSFKGIRVDSQGVDIEGTIEGTLNTYSYEAIYKVYNLPSSSSWKLWVVKFKQDSSQSVLKQTYEKVTRTELKIFLKFKISAKNLRGVTHLRIGFETLRLAFNGTTKDFTVPNPASGGGKDQDNNDIPVDFEPVLVA</sequence>
<organism evidence="2 3">
    <name type="scientific">Saccharothrix australiensis</name>
    <dbReference type="NCBI Taxonomy" id="2072"/>
    <lineage>
        <taxon>Bacteria</taxon>
        <taxon>Bacillati</taxon>
        <taxon>Actinomycetota</taxon>
        <taxon>Actinomycetes</taxon>
        <taxon>Pseudonocardiales</taxon>
        <taxon>Pseudonocardiaceae</taxon>
        <taxon>Saccharothrix</taxon>
    </lineage>
</organism>
<evidence type="ECO:0000256" key="1">
    <source>
        <dbReference type="SAM" id="SignalP"/>
    </source>
</evidence>
<proteinExistence type="predicted"/>
<keyword evidence="3" id="KW-1185">Reference proteome</keyword>
<feature type="chain" id="PRO_5019842854" evidence="1">
    <location>
        <begin position="29"/>
        <end position="175"/>
    </location>
</feature>
<dbReference type="RefSeq" id="WP_147455144.1">
    <property type="nucleotide sequence ID" value="NZ_RBXO01000001.1"/>
</dbReference>
<reference evidence="2 3" key="1">
    <citation type="submission" date="2018-10" db="EMBL/GenBank/DDBJ databases">
        <title>Sequencing the genomes of 1000 actinobacteria strains.</title>
        <authorList>
            <person name="Klenk H.-P."/>
        </authorList>
    </citation>
    <scope>NUCLEOTIDE SEQUENCE [LARGE SCALE GENOMIC DNA]</scope>
    <source>
        <strain evidence="2 3">DSM 43800</strain>
    </source>
</reference>
<accession>A0A495W1Z6</accession>
<dbReference type="AlphaFoldDB" id="A0A495W1Z6"/>
<protein>
    <submittedName>
        <fullName evidence="2">Uncharacterized protein</fullName>
    </submittedName>
</protein>
<keyword evidence="1" id="KW-0732">Signal</keyword>
<dbReference type="EMBL" id="RBXO01000001">
    <property type="protein sequence ID" value="RKT54733.1"/>
    <property type="molecule type" value="Genomic_DNA"/>
</dbReference>
<feature type="signal peptide" evidence="1">
    <location>
        <begin position="1"/>
        <end position="28"/>
    </location>
</feature>
<dbReference type="Proteomes" id="UP000282084">
    <property type="component" value="Unassembled WGS sequence"/>
</dbReference>
<gene>
    <name evidence="2" type="ORF">C8E97_3381</name>
</gene>